<evidence type="ECO:0000256" key="3">
    <source>
        <dbReference type="SAM" id="MobiDB-lite"/>
    </source>
</evidence>
<sequence>MVPMEIVRLIPFVLGTLKIPINLYKGDKKLERQMKHGLDGLMYELESLMHDLESNKEDWKSFDELRLTDLVYEIEDFAQDLWIPGASGPLLSAIGINPVGEYVNRIKGFKDKIKELKDSKQRGTEWKSPQGGCSSADATSSSDPASSSAAGGYTYTPEKSLVGIEKPKEVILQLLKKQEASEDQAGGQDAVQRPKVISIVGCPGVGKTALARVVYDHYYVEGVCSHEFGCVAWVEAAGCNNKKDLLAKIRDQVQADLARRASGTTASPDLKGKGKADLASEASSSLGPSNGDGTATSPDLKGMLAGKRYLVFIDDMQQAKVWKDIVCDFPGSGKSSILIVTTSVHSVADVCSSGSYVYRMQCLPLKQSEDLFWRHVYPGASERPQMALRIGSESILSKCGGLPLALISVAGHLSIKAKNLDRADCVQVGEELGNHYLAGIKAEEQFRKLRRALWQCYDDLPESDHKTCMLSLSIFPMNHPIRSKTLVRRLVAEGLIAGDDTNRLYELNKLINHGKKCLDELINRCIVEPVKISSCSKDVKNCRVNGGIMLEFIIHKSQFTNPVTLICGDEIARNDKRRIRRLSVQSSAEGKIQVERYIGLPGIRSLTIFSGNLSIPLKKTSKLFKKEDCKFLRLLDLEGCRGLDEELFRGICQLVYLKYLSLRNTDVKNIPQEIKKLQCLQTLDIRETQEIKLPIQVIMLPKLAFLFGQFVLPEMSSDAEKFLSMKSELHTLAGFVVDEDGSEHTILKAKNLRKVKVRCRDACVPPKPQTSSITQKLSKLLPRNTRVSPMDTEKDFVSSLQSRFTSLHSVSIDSSQLSQEVLASLKNSRSTISRMKLWGKLHKLPCNGTLKDLTTLSKLQLSYTGLTSDELSALQLIPCLEYLKLQDNEKGFWGGSFVVREDGFESLRRLCFQAAKLPKLEFYTGSMKSLTSLHLLCPDISQMHVAEEVSKSISHITSLSEVILHASATSEIVEAWKTAAKSNVNRPYVNQLQE</sequence>
<reference evidence="7 8" key="1">
    <citation type="journal article" date="2019" name="Sci. Rep.">
        <title>A high-quality genome of Eragrostis curvula grass provides insights into Poaceae evolution and supports new strategies to enhance forage quality.</title>
        <authorList>
            <person name="Carballo J."/>
            <person name="Santos B.A.C.M."/>
            <person name="Zappacosta D."/>
            <person name="Garbus I."/>
            <person name="Selva J.P."/>
            <person name="Gallo C.A."/>
            <person name="Diaz A."/>
            <person name="Albertini E."/>
            <person name="Caccamo M."/>
            <person name="Echenique V."/>
        </authorList>
    </citation>
    <scope>NUCLEOTIDE SEQUENCE [LARGE SCALE GENOMIC DNA]</scope>
    <source>
        <strain evidence="8">cv. Victoria</strain>
        <tissue evidence="7">Leaf</tissue>
    </source>
</reference>
<proteinExistence type="predicted"/>
<gene>
    <name evidence="7" type="ORF">EJB05_25767</name>
</gene>
<dbReference type="Gene3D" id="3.40.50.300">
    <property type="entry name" value="P-loop containing nucleotide triphosphate hydrolases"/>
    <property type="match status" value="1"/>
</dbReference>
<feature type="domain" description="Disease resistance R13L4/SHOC-2-like LRR" evidence="6">
    <location>
        <begin position="603"/>
        <end position="987"/>
    </location>
</feature>
<dbReference type="SUPFAM" id="SSF52058">
    <property type="entry name" value="L domain-like"/>
    <property type="match status" value="1"/>
</dbReference>
<dbReference type="PRINTS" id="PR00364">
    <property type="entry name" value="DISEASERSIST"/>
</dbReference>
<evidence type="ECO:0000313" key="7">
    <source>
        <dbReference type="EMBL" id="TVU23404.1"/>
    </source>
</evidence>
<protein>
    <submittedName>
        <fullName evidence="7">Uncharacterized protein</fullName>
    </submittedName>
</protein>
<dbReference type="AlphaFoldDB" id="A0A5J9UIU9"/>
<dbReference type="Gramene" id="TVU23404">
    <property type="protein sequence ID" value="TVU23404"/>
    <property type="gene ID" value="EJB05_25767"/>
</dbReference>
<dbReference type="InterPro" id="IPR032675">
    <property type="entry name" value="LRR_dom_sf"/>
</dbReference>
<dbReference type="Proteomes" id="UP000324897">
    <property type="component" value="Chromosome 2"/>
</dbReference>
<feature type="domain" description="Disease resistance protein winged helix" evidence="5">
    <location>
        <begin position="474"/>
        <end position="544"/>
    </location>
</feature>
<dbReference type="Pfam" id="PF23559">
    <property type="entry name" value="WHD_DRP"/>
    <property type="match status" value="1"/>
</dbReference>
<dbReference type="Pfam" id="PF00931">
    <property type="entry name" value="NB-ARC"/>
    <property type="match status" value="1"/>
</dbReference>
<accession>A0A5J9UIU9</accession>
<feature type="compositionally biased region" description="Low complexity" evidence="3">
    <location>
        <begin position="134"/>
        <end position="150"/>
    </location>
</feature>
<feature type="region of interest" description="Disordered" evidence="3">
    <location>
        <begin position="119"/>
        <end position="151"/>
    </location>
</feature>
<feature type="region of interest" description="Disordered" evidence="3">
    <location>
        <begin position="258"/>
        <end position="298"/>
    </location>
</feature>
<dbReference type="InterPro" id="IPR058922">
    <property type="entry name" value="WHD_DRP"/>
</dbReference>
<evidence type="ECO:0000256" key="1">
    <source>
        <dbReference type="ARBA" id="ARBA00022737"/>
    </source>
</evidence>
<dbReference type="Pfam" id="PF23598">
    <property type="entry name" value="LRR_14"/>
    <property type="match status" value="1"/>
</dbReference>
<dbReference type="InterPro" id="IPR002182">
    <property type="entry name" value="NB-ARC"/>
</dbReference>
<dbReference type="PANTHER" id="PTHR23155:SF1227">
    <property type="entry name" value="OS11G0462500 PROTEIN"/>
    <property type="match status" value="1"/>
</dbReference>
<name>A0A5J9UIU9_9POAL</name>
<comment type="caution">
    <text evidence="7">The sequence shown here is derived from an EMBL/GenBank/DDBJ whole genome shotgun (WGS) entry which is preliminary data.</text>
</comment>
<organism evidence="7 8">
    <name type="scientific">Eragrostis curvula</name>
    <name type="common">weeping love grass</name>
    <dbReference type="NCBI Taxonomy" id="38414"/>
    <lineage>
        <taxon>Eukaryota</taxon>
        <taxon>Viridiplantae</taxon>
        <taxon>Streptophyta</taxon>
        <taxon>Embryophyta</taxon>
        <taxon>Tracheophyta</taxon>
        <taxon>Spermatophyta</taxon>
        <taxon>Magnoliopsida</taxon>
        <taxon>Liliopsida</taxon>
        <taxon>Poales</taxon>
        <taxon>Poaceae</taxon>
        <taxon>PACMAD clade</taxon>
        <taxon>Chloridoideae</taxon>
        <taxon>Eragrostideae</taxon>
        <taxon>Eragrostidinae</taxon>
        <taxon>Eragrostis</taxon>
    </lineage>
</organism>
<dbReference type="GO" id="GO:0043531">
    <property type="term" value="F:ADP binding"/>
    <property type="evidence" value="ECO:0007669"/>
    <property type="project" value="InterPro"/>
</dbReference>
<dbReference type="Gene3D" id="3.80.10.10">
    <property type="entry name" value="Ribonuclease Inhibitor"/>
    <property type="match status" value="1"/>
</dbReference>
<dbReference type="InterPro" id="IPR027417">
    <property type="entry name" value="P-loop_NTPase"/>
</dbReference>
<dbReference type="PANTHER" id="PTHR23155">
    <property type="entry name" value="DISEASE RESISTANCE PROTEIN RP"/>
    <property type="match status" value="1"/>
</dbReference>
<keyword evidence="8" id="KW-1185">Reference proteome</keyword>
<keyword evidence="1" id="KW-0677">Repeat</keyword>
<evidence type="ECO:0000259" key="6">
    <source>
        <dbReference type="Pfam" id="PF23598"/>
    </source>
</evidence>
<dbReference type="InterPro" id="IPR044974">
    <property type="entry name" value="Disease_R_plants"/>
</dbReference>
<keyword evidence="2" id="KW-0611">Plant defense</keyword>
<dbReference type="EMBL" id="RWGY01000013">
    <property type="protein sequence ID" value="TVU23404.1"/>
    <property type="molecule type" value="Genomic_DNA"/>
</dbReference>
<evidence type="ECO:0000256" key="2">
    <source>
        <dbReference type="ARBA" id="ARBA00022821"/>
    </source>
</evidence>
<feature type="domain" description="NB-ARC" evidence="4">
    <location>
        <begin position="193"/>
        <end position="379"/>
    </location>
</feature>
<dbReference type="GO" id="GO:0098542">
    <property type="term" value="P:defense response to other organism"/>
    <property type="evidence" value="ECO:0007669"/>
    <property type="project" value="TreeGrafter"/>
</dbReference>
<evidence type="ECO:0000259" key="4">
    <source>
        <dbReference type="Pfam" id="PF00931"/>
    </source>
</evidence>
<dbReference type="SUPFAM" id="SSF52540">
    <property type="entry name" value="P-loop containing nucleoside triphosphate hydrolases"/>
    <property type="match status" value="1"/>
</dbReference>
<evidence type="ECO:0000259" key="5">
    <source>
        <dbReference type="Pfam" id="PF23559"/>
    </source>
</evidence>
<dbReference type="InterPro" id="IPR055414">
    <property type="entry name" value="LRR_R13L4/SHOC2-like"/>
</dbReference>
<feature type="non-terminal residue" evidence="7">
    <location>
        <position position="1"/>
    </location>
</feature>
<evidence type="ECO:0000313" key="8">
    <source>
        <dbReference type="Proteomes" id="UP000324897"/>
    </source>
</evidence>
<feature type="compositionally biased region" description="Polar residues" evidence="3">
    <location>
        <begin position="281"/>
        <end position="297"/>
    </location>
</feature>
<dbReference type="OrthoDB" id="644035at2759"/>